<dbReference type="EMBL" id="PQFZ01000011">
    <property type="protein sequence ID" value="POR49611.1"/>
    <property type="molecule type" value="Genomic_DNA"/>
</dbReference>
<dbReference type="Pfam" id="PF00383">
    <property type="entry name" value="dCMP_cyt_deam_1"/>
    <property type="match status" value="1"/>
</dbReference>
<feature type="binding site" evidence="8">
    <location>
        <position position="87"/>
    </location>
    <ligand>
        <name>Zn(2+)</name>
        <dbReference type="ChEBI" id="CHEBI:29105"/>
        <note>catalytic</note>
    </ligand>
</feature>
<dbReference type="Gene3D" id="3.40.140.10">
    <property type="entry name" value="Cytidine Deaminase, domain 2"/>
    <property type="match status" value="1"/>
</dbReference>
<comment type="subunit">
    <text evidence="2 8">Homodimer.</text>
</comment>
<keyword evidence="11" id="KW-1185">Reference proteome</keyword>
<feature type="binding site" evidence="8">
    <location>
        <position position="90"/>
    </location>
    <ligand>
        <name>Zn(2+)</name>
        <dbReference type="ChEBI" id="CHEBI:29105"/>
        <note>catalytic</note>
    </ligand>
</feature>
<dbReference type="GO" id="GO:0008270">
    <property type="term" value="F:zinc ion binding"/>
    <property type="evidence" value="ECO:0007669"/>
    <property type="project" value="UniProtKB-UniRule"/>
</dbReference>
<dbReference type="InterPro" id="IPR016193">
    <property type="entry name" value="Cytidine_deaminase-like"/>
</dbReference>
<evidence type="ECO:0000256" key="7">
    <source>
        <dbReference type="ARBA" id="ARBA00048045"/>
    </source>
</evidence>
<evidence type="ECO:0000256" key="2">
    <source>
        <dbReference type="ARBA" id="ARBA00011738"/>
    </source>
</evidence>
<evidence type="ECO:0000256" key="3">
    <source>
        <dbReference type="ARBA" id="ARBA00022694"/>
    </source>
</evidence>
<comment type="caution">
    <text evidence="10">The sequence shown here is derived from an EMBL/GenBank/DDBJ whole genome shotgun (WGS) entry which is preliminary data.</text>
</comment>
<reference evidence="10 11" key="1">
    <citation type="submission" date="2018-01" db="EMBL/GenBank/DDBJ databases">
        <title>Genomic Encyclopedia of Type Strains, Phase III (KMG-III): the genomes of soil and plant-associated and newly described type strains.</title>
        <authorList>
            <person name="Whitman W."/>
        </authorList>
    </citation>
    <scope>NUCLEOTIDE SEQUENCE [LARGE SCALE GENOMIC DNA]</scope>
    <source>
        <strain evidence="10 11">1131</strain>
    </source>
</reference>
<dbReference type="PROSITE" id="PS51747">
    <property type="entry name" value="CYT_DCMP_DEAMINASES_2"/>
    <property type="match status" value="1"/>
</dbReference>
<organism evidence="10 11">
    <name type="scientific">Bosea psychrotolerans</name>
    <dbReference type="NCBI Taxonomy" id="1871628"/>
    <lineage>
        <taxon>Bacteria</taxon>
        <taxon>Pseudomonadati</taxon>
        <taxon>Pseudomonadota</taxon>
        <taxon>Alphaproteobacteria</taxon>
        <taxon>Hyphomicrobiales</taxon>
        <taxon>Boseaceae</taxon>
        <taxon>Bosea</taxon>
    </lineage>
</organism>
<accession>A0A2S4M4H9</accession>
<dbReference type="GO" id="GO:0002100">
    <property type="term" value="P:tRNA wobble adenosine to inosine editing"/>
    <property type="evidence" value="ECO:0007669"/>
    <property type="project" value="UniProtKB-UniRule"/>
</dbReference>
<comment type="function">
    <text evidence="8">Catalyzes the deamination of adenosine to inosine at the wobble position 34 of tRNA(Arg2).</text>
</comment>
<dbReference type="HAMAP" id="MF_00972">
    <property type="entry name" value="tRNA_aden_deaminase"/>
    <property type="match status" value="1"/>
</dbReference>
<evidence type="ECO:0000259" key="9">
    <source>
        <dbReference type="PROSITE" id="PS51747"/>
    </source>
</evidence>
<evidence type="ECO:0000313" key="11">
    <source>
        <dbReference type="Proteomes" id="UP000236919"/>
    </source>
</evidence>
<feature type="binding site" evidence="8">
    <location>
        <position position="57"/>
    </location>
    <ligand>
        <name>Zn(2+)</name>
        <dbReference type="ChEBI" id="CHEBI:29105"/>
        <note>catalytic</note>
    </ligand>
</feature>
<keyword evidence="6 8" id="KW-0862">Zinc</keyword>
<dbReference type="SUPFAM" id="SSF53927">
    <property type="entry name" value="Cytidine deaminase-like"/>
    <property type="match status" value="1"/>
</dbReference>
<dbReference type="PROSITE" id="PS00903">
    <property type="entry name" value="CYT_DCMP_DEAMINASES_1"/>
    <property type="match status" value="1"/>
</dbReference>
<name>A0A2S4M4H9_9HYPH</name>
<proteinExistence type="inferred from homology"/>
<evidence type="ECO:0000256" key="8">
    <source>
        <dbReference type="HAMAP-Rule" id="MF_00972"/>
    </source>
</evidence>
<comment type="catalytic activity">
    <reaction evidence="7 8">
        <text>adenosine(34) in tRNA + H2O + H(+) = inosine(34) in tRNA + NH4(+)</text>
        <dbReference type="Rhea" id="RHEA:43168"/>
        <dbReference type="Rhea" id="RHEA-COMP:10373"/>
        <dbReference type="Rhea" id="RHEA-COMP:10374"/>
        <dbReference type="ChEBI" id="CHEBI:15377"/>
        <dbReference type="ChEBI" id="CHEBI:15378"/>
        <dbReference type="ChEBI" id="CHEBI:28938"/>
        <dbReference type="ChEBI" id="CHEBI:74411"/>
        <dbReference type="ChEBI" id="CHEBI:82852"/>
        <dbReference type="EC" id="3.5.4.33"/>
    </reaction>
</comment>
<gene>
    <name evidence="8" type="primary">tadA</name>
    <name evidence="10" type="ORF">CYD53_111104</name>
</gene>
<feature type="domain" description="CMP/dCMP-type deaminase" evidence="9">
    <location>
        <begin position="6"/>
        <end position="115"/>
    </location>
</feature>
<dbReference type="InterPro" id="IPR016192">
    <property type="entry name" value="APOBEC/CMP_deaminase_Zn-bd"/>
</dbReference>
<comment type="similarity">
    <text evidence="1">Belongs to the cytidine and deoxycytidylate deaminase family. ADAT2 subfamily.</text>
</comment>
<dbReference type="PANTHER" id="PTHR11079:SF202">
    <property type="entry name" value="TRNA-SPECIFIC ADENOSINE DEAMINASE"/>
    <property type="match status" value="1"/>
</dbReference>
<dbReference type="InterPro" id="IPR002125">
    <property type="entry name" value="CMP_dCMP_dom"/>
</dbReference>
<protein>
    <recommendedName>
        <fullName evidence="8">tRNA-specific adenosine deaminase</fullName>
        <ecNumber evidence="8">3.5.4.33</ecNumber>
    </recommendedName>
</protein>
<dbReference type="CDD" id="cd01285">
    <property type="entry name" value="nucleoside_deaminase"/>
    <property type="match status" value="1"/>
</dbReference>
<evidence type="ECO:0000313" key="10">
    <source>
        <dbReference type="EMBL" id="POR49611.1"/>
    </source>
</evidence>
<dbReference type="AlphaFoldDB" id="A0A2S4M4H9"/>
<keyword evidence="5 8" id="KW-0378">Hydrolase</keyword>
<comment type="cofactor">
    <cofactor evidence="8">
        <name>Zn(2+)</name>
        <dbReference type="ChEBI" id="CHEBI:29105"/>
    </cofactor>
    <text evidence="8">Binds 1 zinc ion per subunit.</text>
</comment>
<evidence type="ECO:0000256" key="6">
    <source>
        <dbReference type="ARBA" id="ARBA00022833"/>
    </source>
</evidence>
<evidence type="ECO:0000256" key="5">
    <source>
        <dbReference type="ARBA" id="ARBA00022801"/>
    </source>
</evidence>
<keyword evidence="3 8" id="KW-0819">tRNA processing</keyword>
<dbReference type="InterPro" id="IPR028883">
    <property type="entry name" value="tRNA_aden_deaminase"/>
</dbReference>
<sequence>MVRAKANGVDGMALALAEARAAASRGEVPVGAVVLREGVVLASAGNRTLELRDPTAHAEMLALRLACAEIGSERLIGCDLYVTLEPCPMCAAAISFSRIRRLYFGTGDPKGGAVENGVRLYASPTCHHAPEVYGGLSESEAAGLLREFFRERR</sequence>
<evidence type="ECO:0000256" key="1">
    <source>
        <dbReference type="ARBA" id="ARBA00010669"/>
    </source>
</evidence>
<dbReference type="PANTHER" id="PTHR11079">
    <property type="entry name" value="CYTOSINE DEAMINASE FAMILY MEMBER"/>
    <property type="match status" value="1"/>
</dbReference>
<dbReference type="OrthoDB" id="9802676at2"/>
<dbReference type="Proteomes" id="UP000236919">
    <property type="component" value="Unassembled WGS sequence"/>
</dbReference>
<feature type="active site" description="Proton donor" evidence="8">
    <location>
        <position position="59"/>
    </location>
</feature>
<dbReference type="EC" id="3.5.4.33" evidence="8"/>
<keyword evidence="4 8" id="KW-0479">Metal-binding</keyword>
<evidence type="ECO:0000256" key="4">
    <source>
        <dbReference type="ARBA" id="ARBA00022723"/>
    </source>
</evidence>
<dbReference type="GO" id="GO:0052717">
    <property type="term" value="F:tRNA-specific adenosine-34 deaminase activity"/>
    <property type="evidence" value="ECO:0007669"/>
    <property type="project" value="UniProtKB-UniRule"/>
</dbReference>